<organism evidence="2 3">
    <name type="scientific">Symbiodinium microadriaticum</name>
    <name type="common">Dinoflagellate</name>
    <name type="synonym">Zooxanthella microadriatica</name>
    <dbReference type="NCBI Taxonomy" id="2951"/>
    <lineage>
        <taxon>Eukaryota</taxon>
        <taxon>Sar</taxon>
        <taxon>Alveolata</taxon>
        <taxon>Dinophyceae</taxon>
        <taxon>Suessiales</taxon>
        <taxon>Symbiodiniaceae</taxon>
        <taxon>Symbiodinium</taxon>
    </lineage>
</organism>
<protein>
    <submittedName>
        <fullName evidence="2">Uncharacterized protein</fullName>
    </submittedName>
</protein>
<feature type="region of interest" description="Disordered" evidence="1">
    <location>
        <begin position="85"/>
        <end position="117"/>
    </location>
</feature>
<gene>
    <name evidence="2" type="ORF">AK812_SmicGene13247</name>
</gene>
<comment type="caution">
    <text evidence="2">The sequence shown here is derived from an EMBL/GenBank/DDBJ whole genome shotgun (WGS) entry which is preliminary data.</text>
</comment>
<dbReference type="Proteomes" id="UP000186817">
    <property type="component" value="Unassembled WGS sequence"/>
</dbReference>
<keyword evidence="3" id="KW-1185">Reference proteome</keyword>
<dbReference type="EMBL" id="LSRX01000227">
    <property type="protein sequence ID" value="OLQ03784.1"/>
    <property type="molecule type" value="Genomic_DNA"/>
</dbReference>
<dbReference type="OrthoDB" id="428431at2759"/>
<dbReference type="AlphaFoldDB" id="A0A1Q9E8P1"/>
<accession>A0A1Q9E8P1</accession>
<evidence type="ECO:0000256" key="1">
    <source>
        <dbReference type="SAM" id="MobiDB-lite"/>
    </source>
</evidence>
<sequence length="363" mass="38909">MNLLSAVPAPAAQAAPAAPASDVTPRECTLGMRCPHALRLACREPAPGESTPRGHMVAVPSFPLAPMRHDGFSEQAACGGFELRRTLEKQESGGRNTERRAEDRSSDPQAEEGREKYSREALDTLLEEFYNMKNGQKPVTKEELDMSFEPVRRLTRSDSSACPAAMLGTLVAGVGRRLRLCGVQSSEGRKAGGDARTMACLALSAQSVAVPAHRAMRHMRILPVAALIACSLLVRVLAARLPVSSPAQTRPHATGLAAHEPDWSVGSEVGGRWNAGAHQLVRDLVRVRAQRAPPAVRSAASSAWARRWWTMLAVSVQHAVTSTALGSAWPAPLHASHQSAPELERVLDLADAAEPSRLPLRGL</sequence>
<evidence type="ECO:0000313" key="3">
    <source>
        <dbReference type="Proteomes" id="UP000186817"/>
    </source>
</evidence>
<proteinExistence type="predicted"/>
<reference evidence="2 3" key="1">
    <citation type="submission" date="2016-02" db="EMBL/GenBank/DDBJ databases">
        <title>Genome analysis of coral dinoflagellate symbionts highlights evolutionary adaptations to a symbiotic lifestyle.</title>
        <authorList>
            <person name="Aranda M."/>
            <person name="Li Y."/>
            <person name="Liew Y.J."/>
            <person name="Baumgarten S."/>
            <person name="Simakov O."/>
            <person name="Wilson M."/>
            <person name="Piel J."/>
            <person name="Ashoor H."/>
            <person name="Bougouffa S."/>
            <person name="Bajic V.B."/>
            <person name="Ryu T."/>
            <person name="Ravasi T."/>
            <person name="Bayer T."/>
            <person name="Micklem G."/>
            <person name="Kim H."/>
            <person name="Bhak J."/>
            <person name="Lajeunesse T.C."/>
            <person name="Voolstra C.R."/>
        </authorList>
    </citation>
    <scope>NUCLEOTIDE SEQUENCE [LARGE SCALE GENOMIC DNA]</scope>
    <source>
        <strain evidence="2 3">CCMP2467</strain>
    </source>
</reference>
<name>A0A1Q9E8P1_SYMMI</name>
<evidence type="ECO:0000313" key="2">
    <source>
        <dbReference type="EMBL" id="OLQ03784.1"/>
    </source>
</evidence>
<feature type="region of interest" description="Disordered" evidence="1">
    <location>
        <begin position="1"/>
        <end position="24"/>
    </location>
</feature>
<feature type="compositionally biased region" description="Low complexity" evidence="1">
    <location>
        <begin position="1"/>
        <end position="20"/>
    </location>
</feature>